<organism evidence="4 5">
    <name type="scientific">Dysgonomonas hofstadii</name>
    <dbReference type="NCBI Taxonomy" id="637886"/>
    <lineage>
        <taxon>Bacteria</taxon>
        <taxon>Pseudomonadati</taxon>
        <taxon>Bacteroidota</taxon>
        <taxon>Bacteroidia</taxon>
        <taxon>Bacteroidales</taxon>
        <taxon>Dysgonomonadaceae</taxon>
        <taxon>Dysgonomonas</taxon>
    </lineage>
</organism>
<feature type="coiled-coil region" evidence="1">
    <location>
        <begin position="356"/>
        <end position="390"/>
    </location>
</feature>
<comment type="caution">
    <text evidence="4">The sequence shown here is derived from an EMBL/GenBank/DDBJ whole genome shotgun (WGS) entry which is preliminary data.</text>
</comment>
<gene>
    <name evidence="4" type="ORF">GGR21_003315</name>
</gene>
<evidence type="ECO:0000313" key="5">
    <source>
        <dbReference type="Proteomes" id="UP000555103"/>
    </source>
</evidence>
<feature type="domain" description="DUF6377" evidence="3">
    <location>
        <begin position="254"/>
        <end position="496"/>
    </location>
</feature>
<evidence type="ECO:0000256" key="2">
    <source>
        <dbReference type="SAM" id="Phobius"/>
    </source>
</evidence>
<evidence type="ECO:0000256" key="1">
    <source>
        <dbReference type="SAM" id="Coils"/>
    </source>
</evidence>
<reference evidence="4 5" key="1">
    <citation type="submission" date="2020-08" db="EMBL/GenBank/DDBJ databases">
        <title>Genomic Encyclopedia of Type Strains, Phase IV (KMG-IV): sequencing the most valuable type-strain genomes for metagenomic binning, comparative biology and taxonomic classification.</title>
        <authorList>
            <person name="Goeker M."/>
        </authorList>
    </citation>
    <scope>NUCLEOTIDE SEQUENCE [LARGE SCALE GENOMIC DNA]</scope>
    <source>
        <strain evidence="4 5">DSM 104969</strain>
    </source>
</reference>
<name>A0A840CTC3_9BACT</name>
<evidence type="ECO:0000259" key="3">
    <source>
        <dbReference type="Pfam" id="PF19904"/>
    </source>
</evidence>
<dbReference type="InterPro" id="IPR045957">
    <property type="entry name" value="DUF6377"/>
</dbReference>
<dbReference type="AlphaFoldDB" id="A0A840CTC3"/>
<keyword evidence="1" id="KW-0175">Coiled coil</keyword>
<dbReference type="Proteomes" id="UP000555103">
    <property type="component" value="Unassembled WGS sequence"/>
</dbReference>
<keyword evidence="2" id="KW-0472">Membrane</keyword>
<keyword evidence="5" id="KW-1185">Reference proteome</keyword>
<keyword evidence="2" id="KW-0812">Transmembrane</keyword>
<feature type="transmembrane region" description="Helical" evidence="2">
    <location>
        <begin position="330"/>
        <end position="350"/>
    </location>
</feature>
<sequence>MKDIIITILLIFINISLYSANSDGLLKILDQEIGKRDEYMNIKESKIDSLRKLIKKDIPLGEEYRINKQIFEEYHTYKYDSAMYYIARNKEIADFMENNKYKDEVRISQSQLLSTAGLINESITNISQLDRSKLDNSLLLIYYETMESIYYTAKNYSNDSIYTPQYEKIERAYIDSVYSLLPEGSINQIYYSGYKRLVNNQLEEAKEILLNLLENLPENVRLYAIICSNLATINRLQDNNRDYEKYLILAAISDQICALKENSAMQRLAIFLSQNKPEELTRAYQYINYSMEDASFYNSRLRTVQVAQNMPIIIKAYQLKSEEENRNLRASLIIISILLLVLIGLLTYVYRQVQIVKKNRKELYTLNNQLNKLNNNLQSANRIREESISLFIDLSSSYLNKMDSFRETVKRKILAKQIDDLYSMSTTTESIQSVQDTFLQTFDNAFLRLYPDFLEEFNKLLSDEGKVKLKKGELLNSELRVFALIKLGIRDSSKIASFLHFSPQTIYNYRNKVKNYSIVDRNNFEKYVQEIGEIM</sequence>
<dbReference type="RefSeq" id="WP_183308238.1">
    <property type="nucleotide sequence ID" value="NZ_JACIEP010000013.1"/>
</dbReference>
<proteinExistence type="predicted"/>
<dbReference type="Pfam" id="PF19904">
    <property type="entry name" value="DUF6377"/>
    <property type="match status" value="1"/>
</dbReference>
<keyword evidence="2" id="KW-1133">Transmembrane helix</keyword>
<protein>
    <recommendedName>
        <fullName evidence="3">DUF6377 domain-containing protein</fullName>
    </recommendedName>
</protein>
<accession>A0A840CTC3</accession>
<dbReference type="EMBL" id="JACIEP010000013">
    <property type="protein sequence ID" value="MBB4037398.1"/>
    <property type="molecule type" value="Genomic_DNA"/>
</dbReference>
<evidence type="ECO:0000313" key="4">
    <source>
        <dbReference type="EMBL" id="MBB4037398.1"/>
    </source>
</evidence>